<evidence type="ECO:0000256" key="2">
    <source>
        <dbReference type="ARBA" id="ARBA00022741"/>
    </source>
</evidence>
<dbReference type="PANTHER" id="PTHR43553">
    <property type="entry name" value="HEAVY METAL TRANSPORTER"/>
    <property type="match status" value="1"/>
</dbReference>
<dbReference type="GO" id="GO:0042626">
    <property type="term" value="F:ATPase-coupled transmembrane transporter activity"/>
    <property type="evidence" value="ECO:0007669"/>
    <property type="project" value="TreeGrafter"/>
</dbReference>
<dbReference type="EMBL" id="SOML01000008">
    <property type="protein sequence ID" value="TFD95451.1"/>
    <property type="molecule type" value="Genomic_DNA"/>
</dbReference>
<gene>
    <name evidence="5" type="ORF">E2605_13650</name>
</gene>
<sequence length="480" mass="54762">MNEDTIIEINGGIPRLQNLAFKTPINWKIKAGENWAIIGANGAGKTLLIDILTSKHALKSGEIKTLRNESTNKLVKSVAFSDIYSLVDIQNSYYQQRWNAGDEHEVPFVKELFSKGDPQWVETLVRSFGIEDLIEKPINLLSSGELRKTLIIRSLLNRPRLLILDNPFIGLDKKSRRILNDVLERLSKLESIQIGLVLSDPKDLPKCITHILPIKKMTLLPIMNPDAFRNNLEFQSELFRSEITDLINDAKYNIDNTNFEKALNLKDVLVRYGSRTILKDLNWEVKRGEKWALLGENGVGKSTLLSLISGDNPQAYANSITLFDRKRGSGESIWDIKKRIGYVSPEMHLYYLKNVKCLDVVGSGFFDTIGLYRKCNEEQEAVALEWMKSFGIDHIKDTSFLNISTGEQRLILLARVFVKNPDLLILDEPLHGLDANNKKHIKSIIEQFCTEEKSLIYVTHYEDEIPDVVTQRLVLTKRID</sequence>
<keyword evidence="6" id="KW-1185">Reference proteome</keyword>
<dbReference type="RefSeq" id="WP_134436877.1">
    <property type="nucleotide sequence ID" value="NZ_SOML01000008.1"/>
</dbReference>
<dbReference type="GO" id="GO:0005524">
    <property type="term" value="F:ATP binding"/>
    <property type="evidence" value="ECO:0007669"/>
    <property type="project" value="UniProtKB-KW"/>
</dbReference>
<keyword evidence="3 5" id="KW-0067">ATP-binding</keyword>
<keyword evidence="2" id="KW-0547">Nucleotide-binding</keyword>
<dbReference type="FunFam" id="3.40.50.300:FF:000866">
    <property type="entry name" value="Molybdate ABC transporter ATP-binding protein ModF"/>
    <property type="match status" value="1"/>
</dbReference>
<dbReference type="Proteomes" id="UP000297861">
    <property type="component" value="Unassembled WGS sequence"/>
</dbReference>
<feature type="domain" description="ABC transporter" evidence="4">
    <location>
        <begin position="1"/>
        <end position="241"/>
    </location>
</feature>
<dbReference type="InterPro" id="IPR003439">
    <property type="entry name" value="ABC_transporter-like_ATP-bd"/>
</dbReference>
<dbReference type="AlphaFoldDB" id="A0A4Y8KYD1"/>
<feature type="domain" description="ABC transporter" evidence="4">
    <location>
        <begin position="263"/>
        <end position="479"/>
    </location>
</feature>
<dbReference type="InterPro" id="IPR027417">
    <property type="entry name" value="P-loop_NTPase"/>
</dbReference>
<dbReference type="Pfam" id="PF00005">
    <property type="entry name" value="ABC_tran"/>
    <property type="match status" value="2"/>
</dbReference>
<dbReference type="InterPro" id="IPR003593">
    <property type="entry name" value="AAA+_ATPase"/>
</dbReference>
<dbReference type="PANTHER" id="PTHR43553:SF3">
    <property type="entry name" value="ABC TRANSPORTER ATP-BINDING PROTEIN MODF"/>
    <property type="match status" value="1"/>
</dbReference>
<comment type="caution">
    <text evidence="5">The sequence shown here is derived from an EMBL/GenBank/DDBJ whole genome shotgun (WGS) entry which is preliminary data.</text>
</comment>
<dbReference type="OrthoDB" id="9789994at2"/>
<dbReference type="GO" id="GO:0016887">
    <property type="term" value="F:ATP hydrolysis activity"/>
    <property type="evidence" value="ECO:0007669"/>
    <property type="project" value="InterPro"/>
</dbReference>
<keyword evidence="1" id="KW-0813">Transport</keyword>
<dbReference type="STRING" id="1121485.GCA_000426485_01555"/>
<name>A0A4Y8KYD1_9BACT</name>
<proteinExistence type="predicted"/>
<dbReference type="SUPFAM" id="SSF52540">
    <property type="entry name" value="P-loop containing nucleoside triphosphate hydrolases"/>
    <property type="match status" value="2"/>
</dbReference>
<dbReference type="SMART" id="SM00382">
    <property type="entry name" value="AAA"/>
    <property type="match status" value="2"/>
</dbReference>
<evidence type="ECO:0000259" key="4">
    <source>
        <dbReference type="PROSITE" id="PS50893"/>
    </source>
</evidence>
<evidence type="ECO:0000256" key="3">
    <source>
        <dbReference type="ARBA" id="ARBA00022840"/>
    </source>
</evidence>
<evidence type="ECO:0000313" key="5">
    <source>
        <dbReference type="EMBL" id="TFD95451.1"/>
    </source>
</evidence>
<dbReference type="InterPro" id="IPR050095">
    <property type="entry name" value="ECF_ABC_transporter_ATP-bd"/>
</dbReference>
<dbReference type="PROSITE" id="PS50893">
    <property type="entry name" value="ABC_TRANSPORTER_2"/>
    <property type="match status" value="2"/>
</dbReference>
<evidence type="ECO:0000313" key="6">
    <source>
        <dbReference type="Proteomes" id="UP000297861"/>
    </source>
</evidence>
<evidence type="ECO:0000256" key="1">
    <source>
        <dbReference type="ARBA" id="ARBA00022448"/>
    </source>
</evidence>
<reference evidence="5 6" key="1">
    <citation type="submission" date="2019-03" db="EMBL/GenBank/DDBJ databases">
        <title>San Antonio Military Medical Center submission to MRSN (WRAIR), pending publication.</title>
        <authorList>
            <person name="Blyth D.M."/>
            <person name="Mccarthy S.L."/>
            <person name="Schall S.E."/>
            <person name="Stam J.A."/>
            <person name="Ong A.C."/>
            <person name="Mcgann P.T."/>
        </authorList>
    </citation>
    <scope>NUCLEOTIDE SEQUENCE [LARGE SCALE GENOMIC DNA]</scope>
    <source>
        <strain evidence="5 6">MRSN571793</strain>
    </source>
</reference>
<dbReference type="Gene3D" id="3.40.50.300">
    <property type="entry name" value="P-loop containing nucleotide triphosphate hydrolases"/>
    <property type="match status" value="2"/>
</dbReference>
<protein>
    <submittedName>
        <fullName evidence="5">ATP-binding cassette domain-containing protein</fullName>
    </submittedName>
</protein>
<organism evidence="5 6">
    <name type="scientific">Dysgonomonas capnocytophagoides</name>
    <dbReference type="NCBI Taxonomy" id="45254"/>
    <lineage>
        <taxon>Bacteria</taxon>
        <taxon>Pseudomonadati</taxon>
        <taxon>Bacteroidota</taxon>
        <taxon>Bacteroidia</taxon>
        <taxon>Bacteroidales</taxon>
        <taxon>Dysgonomonadaceae</taxon>
        <taxon>Dysgonomonas</taxon>
    </lineage>
</organism>
<dbReference type="GO" id="GO:0043190">
    <property type="term" value="C:ATP-binding cassette (ABC) transporter complex"/>
    <property type="evidence" value="ECO:0007669"/>
    <property type="project" value="TreeGrafter"/>
</dbReference>
<accession>A0A4Y8KYD1</accession>